<dbReference type="OrthoDB" id="9781261at2"/>
<keyword evidence="10" id="KW-1185">Reference proteome</keyword>
<dbReference type="GO" id="GO:0020037">
    <property type="term" value="F:heme binding"/>
    <property type="evidence" value="ECO:0007669"/>
    <property type="project" value="InterPro"/>
</dbReference>
<dbReference type="RefSeq" id="WP_128996748.1">
    <property type="nucleotide sequence ID" value="NZ_PDKN01000007.1"/>
</dbReference>
<dbReference type="Pfam" id="PF09459">
    <property type="entry name" value="EB_dh"/>
    <property type="match status" value="1"/>
</dbReference>
<keyword evidence="3 6" id="KW-0479">Metal-binding</keyword>
<name>A0A4Q0XPZ0_9BACT</name>
<dbReference type="Pfam" id="PF00034">
    <property type="entry name" value="Cytochrom_C"/>
    <property type="match status" value="1"/>
</dbReference>
<evidence type="ECO:0000256" key="7">
    <source>
        <dbReference type="SAM" id="SignalP"/>
    </source>
</evidence>
<dbReference type="PROSITE" id="PS51007">
    <property type="entry name" value="CYTC"/>
    <property type="match status" value="1"/>
</dbReference>
<dbReference type="EMBL" id="PDKN01000007">
    <property type="protein sequence ID" value="RXJ55464.1"/>
    <property type="molecule type" value="Genomic_DNA"/>
</dbReference>
<feature type="domain" description="Cytochrome c" evidence="8">
    <location>
        <begin position="305"/>
        <end position="411"/>
    </location>
</feature>
<evidence type="ECO:0000256" key="4">
    <source>
        <dbReference type="ARBA" id="ARBA00022982"/>
    </source>
</evidence>
<gene>
    <name evidence="9" type="ORF">CRV04_10205</name>
</gene>
<keyword evidence="2 6" id="KW-0349">Heme</keyword>
<reference evidence="9 10" key="1">
    <citation type="submission" date="2017-10" db="EMBL/GenBank/DDBJ databases">
        <title>Genomics of the genus Arcobacter.</title>
        <authorList>
            <person name="Perez-Cataluna A."/>
            <person name="Figueras M.J."/>
        </authorList>
    </citation>
    <scope>NUCLEOTIDE SEQUENCE [LARGE SCALE GENOMIC DNA]</scope>
    <source>
        <strain evidence="9 10">CECT 8987</strain>
    </source>
</reference>
<dbReference type="Gene3D" id="1.10.760.10">
    <property type="entry name" value="Cytochrome c-like domain"/>
    <property type="match status" value="1"/>
</dbReference>
<dbReference type="GO" id="GO:0046872">
    <property type="term" value="F:metal ion binding"/>
    <property type="evidence" value="ECO:0007669"/>
    <property type="project" value="UniProtKB-KW"/>
</dbReference>
<comment type="caution">
    <text evidence="9">The sequence shown here is derived from an EMBL/GenBank/DDBJ whole genome shotgun (WGS) entry which is preliminary data.</text>
</comment>
<keyword evidence="7" id="KW-0732">Signal</keyword>
<proteinExistence type="predicted"/>
<organism evidence="9 10">
    <name type="scientific">Candidatus Marinarcus aquaticus</name>
    <dbReference type="NCBI Taxonomy" id="2044504"/>
    <lineage>
        <taxon>Bacteria</taxon>
        <taxon>Pseudomonadati</taxon>
        <taxon>Campylobacterota</taxon>
        <taxon>Epsilonproteobacteria</taxon>
        <taxon>Campylobacterales</taxon>
        <taxon>Arcobacteraceae</taxon>
        <taxon>Candidatus Marinarcus</taxon>
    </lineage>
</organism>
<evidence type="ECO:0000256" key="2">
    <source>
        <dbReference type="ARBA" id="ARBA00022617"/>
    </source>
</evidence>
<evidence type="ECO:0000313" key="9">
    <source>
        <dbReference type="EMBL" id="RXJ55464.1"/>
    </source>
</evidence>
<evidence type="ECO:0000313" key="10">
    <source>
        <dbReference type="Proteomes" id="UP000290657"/>
    </source>
</evidence>
<evidence type="ECO:0000256" key="3">
    <source>
        <dbReference type="ARBA" id="ARBA00022723"/>
    </source>
</evidence>
<feature type="chain" id="PRO_5020686696" description="Cytochrome c domain-containing protein" evidence="7">
    <location>
        <begin position="21"/>
        <end position="415"/>
    </location>
</feature>
<dbReference type="SUPFAM" id="SSF46626">
    <property type="entry name" value="Cytochrome c"/>
    <property type="match status" value="1"/>
</dbReference>
<dbReference type="Proteomes" id="UP000290657">
    <property type="component" value="Unassembled WGS sequence"/>
</dbReference>
<evidence type="ECO:0000256" key="1">
    <source>
        <dbReference type="ARBA" id="ARBA00022448"/>
    </source>
</evidence>
<dbReference type="InterPro" id="IPR036909">
    <property type="entry name" value="Cyt_c-like_dom_sf"/>
</dbReference>
<keyword evidence="5 6" id="KW-0408">Iron</keyword>
<evidence type="ECO:0000256" key="6">
    <source>
        <dbReference type="PROSITE-ProRule" id="PRU00433"/>
    </source>
</evidence>
<keyword evidence="1" id="KW-0813">Transport</keyword>
<evidence type="ECO:0000256" key="5">
    <source>
        <dbReference type="ARBA" id="ARBA00023004"/>
    </source>
</evidence>
<feature type="signal peptide" evidence="7">
    <location>
        <begin position="1"/>
        <end position="20"/>
    </location>
</feature>
<dbReference type="SMART" id="SM00887">
    <property type="entry name" value="EB_dh"/>
    <property type="match status" value="1"/>
</dbReference>
<protein>
    <recommendedName>
        <fullName evidence="8">Cytochrome c domain-containing protein</fullName>
    </recommendedName>
</protein>
<sequence length="415" mass="46158">MKKLLNTVLLSSAMALSAFANSPVITVHKVSDDISNVDVSSGDWRGADETLVTLYPQTTIKLNDKKANALNKGNMAKEIYVKAITDGKHIAFKLRWSDESKSIQSGNAIKNTEFPDGFAVQFAAHYDDPKKLPYIGMGSKDRPVVVYLQKAVQKLFEPNGNGDVEKQVNRSNAHAFNSEINHDLEKFDIDVEQLAVRDYQKAFVAEGFGSMTEIKDHSTKFNAQMQYNDSWFGQNEWEGVVVRSLNDEYVKFYNDPFPVAFAVWDGAKMGRDGLKTLSTWIIAEFEGIKGRDLLKEEFDQPLTNANLDNGKALLQANCASCHNYAQTNEAASPFMAPNLSNIGGYSTTPYLIESITDPNAVIVPGYNRNSHPNFAWYYDDGQGGKTSAMPSFAHLSEQEVTDIVAYLKTLKVEVQ</sequence>
<dbReference type="InterPro" id="IPR019020">
    <property type="entry name" value="Cyt-c552/DMSO_Rdtase_haem-bd"/>
</dbReference>
<dbReference type="Gene3D" id="2.60.40.1190">
    <property type="match status" value="1"/>
</dbReference>
<evidence type="ECO:0000259" key="8">
    <source>
        <dbReference type="PROSITE" id="PS51007"/>
    </source>
</evidence>
<dbReference type="InterPro" id="IPR009056">
    <property type="entry name" value="Cyt_c-like_dom"/>
</dbReference>
<dbReference type="AlphaFoldDB" id="A0A4Q0XPZ0"/>
<dbReference type="GO" id="GO:0009055">
    <property type="term" value="F:electron transfer activity"/>
    <property type="evidence" value="ECO:0007669"/>
    <property type="project" value="InterPro"/>
</dbReference>
<keyword evidence="4" id="KW-0249">Electron transport</keyword>
<accession>A0A4Q0XPZ0</accession>